<dbReference type="PANTHER" id="PTHR11360:SF284">
    <property type="entry name" value="EG:103B4.3 PROTEIN-RELATED"/>
    <property type="match status" value="1"/>
</dbReference>
<feature type="transmembrane region" description="Helical" evidence="6">
    <location>
        <begin position="315"/>
        <end position="339"/>
    </location>
</feature>
<evidence type="ECO:0000256" key="4">
    <source>
        <dbReference type="ARBA" id="ARBA00022989"/>
    </source>
</evidence>
<feature type="transmembrane region" description="Helical" evidence="6">
    <location>
        <begin position="7"/>
        <end position="30"/>
    </location>
</feature>
<dbReference type="RefSeq" id="WP_046496465.1">
    <property type="nucleotide sequence ID" value="NZ_CGIH01000020.1"/>
</dbReference>
<feature type="transmembrane region" description="Helical" evidence="6">
    <location>
        <begin position="50"/>
        <end position="68"/>
    </location>
</feature>
<keyword evidence="5 6" id="KW-0472">Membrane</keyword>
<proteinExistence type="predicted"/>
<dbReference type="Proteomes" id="UP000045545">
    <property type="component" value="Unassembled WGS sequence"/>
</dbReference>
<evidence type="ECO:0000256" key="6">
    <source>
        <dbReference type="SAM" id="Phobius"/>
    </source>
</evidence>
<keyword evidence="2" id="KW-0813">Transport</keyword>
<dbReference type="InterPro" id="IPR011701">
    <property type="entry name" value="MFS"/>
</dbReference>
<dbReference type="InterPro" id="IPR020846">
    <property type="entry name" value="MFS_dom"/>
</dbReference>
<name>A0A0E4GBC6_9FIRM</name>
<dbReference type="STRING" id="690567.1124"/>
<dbReference type="OrthoDB" id="182417at2"/>
<comment type="subcellular location">
    <subcellularLocation>
        <location evidence="1">Cell membrane</location>
        <topology evidence="1">Multi-pass membrane protein</topology>
    </subcellularLocation>
</comment>
<evidence type="ECO:0000256" key="5">
    <source>
        <dbReference type="ARBA" id="ARBA00023136"/>
    </source>
</evidence>
<dbReference type="InterPro" id="IPR036259">
    <property type="entry name" value="MFS_trans_sf"/>
</dbReference>
<feature type="transmembrane region" description="Helical" evidence="6">
    <location>
        <begin position="351"/>
        <end position="371"/>
    </location>
</feature>
<reference evidence="8 9" key="1">
    <citation type="submission" date="2015-03" db="EMBL/GenBank/DDBJ databases">
        <authorList>
            <person name="Murphy D."/>
        </authorList>
    </citation>
    <scope>NUCLEOTIDE SEQUENCE [LARGE SCALE GENOMIC DNA]</scope>
    <source>
        <strain evidence="8 9">OL-4</strain>
    </source>
</reference>
<protein>
    <submittedName>
        <fullName evidence="8">Major facilitator superfamily</fullName>
    </submittedName>
</protein>
<feature type="transmembrane region" description="Helical" evidence="6">
    <location>
        <begin position="75"/>
        <end position="96"/>
    </location>
</feature>
<dbReference type="GO" id="GO:0005886">
    <property type="term" value="C:plasma membrane"/>
    <property type="evidence" value="ECO:0007669"/>
    <property type="project" value="UniProtKB-SubCell"/>
</dbReference>
<dbReference type="AlphaFoldDB" id="A0A0E4GBC6"/>
<dbReference type="PROSITE" id="PS50850">
    <property type="entry name" value="MFS"/>
    <property type="match status" value="1"/>
</dbReference>
<feature type="transmembrane region" description="Helical" evidence="6">
    <location>
        <begin position="257"/>
        <end position="276"/>
    </location>
</feature>
<feature type="domain" description="Major facilitator superfamily (MFS) profile" evidence="7">
    <location>
        <begin position="10"/>
        <end position="406"/>
    </location>
</feature>
<dbReference type="Pfam" id="PF07690">
    <property type="entry name" value="MFS_1"/>
    <property type="match status" value="1"/>
</dbReference>
<dbReference type="PANTHER" id="PTHR11360">
    <property type="entry name" value="MONOCARBOXYLATE TRANSPORTER"/>
    <property type="match status" value="1"/>
</dbReference>
<organism evidence="8 9">
    <name type="scientific">Syntrophomonas zehnderi OL-4</name>
    <dbReference type="NCBI Taxonomy" id="690567"/>
    <lineage>
        <taxon>Bacteria</taxon>
        <taxon>Bacillati</taxon>
        <taxon>Bacillota</taxon>
        <taxon>Clostridia</taxon>
        <taxon>Eubacteriales</taxon>
        <taxon>Syntrophomonadaceae</taxon>
        <taxon>Syntrophomonas</taxon>
    </lineage>
</organism>
<evidence type="ECO:0000256" key="2">
    <source>
        <dbReference type="ARBA" id="ARBA00022448"/>
    </source>
</evidence>
<keyword evidence="3 6" id="KW-0812">Transmembrane</keyword>
<evidence type="ECO:0000256" key="1">
    <source>
        <dbReference type="ARBA" id="ARBA00004651"/>
    </source>
</evidence>
<dbReference type="EMBL" id="CGIH01000020">
    <property type="protein sequence ID" value="CFX39455.1"/>
    <property type="molecule type" value="Genomic_DNA"/>
</dbReference>
<evidence type="ECO:0000313" key="8">
    <source>
        <dbReference type="EMBL" id="CFX39455.1"/>
    </source>
</evidence>
<accession>A0A0E4GBC6</accession>
<feature type="transmembrane region" description="Helical" evidence="6">
    <location>
        <begin position="383"/>
        <end position="402"/>
    </location>
</feature>
<feature type="transmembrane region" description="Helical" evidence="6">
    <location>
        <begin position="288"/>
        <end position="309"/>
    </location>
</feature>
<evidence type="ECO:0000259" key="7">
    <source>
        <dbReference type="PROSITE" id="PS50850"/>
    </source>
</evidence>
<feature type="transmembrane region" description="Helical" evidence="6">
    <location>
        <begin position="102"/>
        <end position="127"/>
    </location>
</feature>
<evidence type="ECO:0000256" key="3">
    <source>
        <dbReference type="ARBA" id="ARBA00022692"/>
    </source>
</evidence>
<evidence type="ECO:0000313" key="9">
    <source>
        <dbReference type="Proteomes" id="UP000045545"/>
    </source>
</evidence>
<dbReference type="GO" id="GO:0022857">
    <property type="term" value="F:transmembrane transporter activity"/>
    <property type="evidence" value="ECO:0007669"/>
    <property type="project" value="InterPro"/>
</dbReference>
<sequence length="414" mass="44892">MEEKGKLFYGWWIVVASFFLMFAGVGILINTYGVLFGAIISDMGFSRGGLGLYFTLMALALMVASPILGKILVKYNAQVVITVCLIVSGLGFMAFSQATQLWHFYLIAIIVGLFGAGTSTLPASMLLTNWFNEKRGLAMGIAFTGSGIGGMVCNPLAQYVINNYSWQMSYVVLGIIFLAVTLPFALFVIKLFPSLKGLAPLGSTGSEDDQAASVQGLTTKEASSNALFWLLGFAFFTVLLLQVGIQNNIPIFMQDLGHSATFAASVMAVYMGLLVIGKMFLGTFLDKFGPKVGVTFCLALMIAALFFFINGQPLIMVGLFVLAFAFGSPITTVYPSYVIGHLFGNLDYGTIYGIMNIFITLGLAFAMPITGAVYDKFGTMVPVWYGFMAVALVALGLFYFILSRQPKLEEQWHS</sequence>
<feature type="transmembrane region" description="Helical" evidence="6">
    <location>
        <begin position="139"/>
        <end position="161"/>
    </location>
</feature>
<keyword evidence="9" id="KW-1185">Reference proteome</keyword>
<keyword evidence="4 6" id="KW-1133">Transmembrane helix</keyword>
<dbReference type="Gene3D" id="1.20.1250.20">
    <property type="entry name" value="MFS general substrate transporter like domains"/>
    <property type="match status" value="2"/>
</dbReference>
<gene>
    <name evidence="8" type="ORF">1124</name>
</gene>
<dbReference type="InterPro" id="IPR050327">
    <property type="entry name" value="Proton-linked_MCT"/>
</dbReference>
<dbReference type="SUPFAM" id="SSF103473">
    <property type="entry name" value="MFS general substrate transporter"/>
    <property type="match status" value="1"/>
</dbReference>
<dbReference type="CDD" id="cd17355">
    <property type="entry name" value="MFS_YcxA_like"/>
    <property type="match status" value="1"/>
</dbReference>
<feature type="transmembrane region" description="Helical" evidence="6">
    <location>
        <begin position="226"/>
        <end position="245"/>
    </location>
</feature>
<feature type="transmembrane region" description="Helical" evidence="6">
    <location>
        <begin position="167"/>
        <end position="189"/>
    </location>
</feature>